<name>A0A383E186_9ZZZZ</name>
<dbReference type="Pfam" id="PF05157">
    <property type="entry name" value="MshEN"/>
    <property type="match status" value="1"/>
</dbReference>
<dbReference type="InterPro" id="IPR037257">
    <property type="entry name" value="T2SS_E_N_sf"/>
</dbReference>
<dbReference type="InterPro" id="IPR007831">
    <property type="entry name" value="T2SS_GspE_N"/>
</dbReference>
<evidence type="ECO:0000259" key="1">
    <source>
        <dbReference type="Pfam" id="PF05157"/>
    </source>
</evidence>
<gene>
    <name evidence="2" type="ORF">METZ01_LOCUS503461</name>
</gene>
<feature type="non-terminal residue" evidence="2">
    <location>
        <position position="116"/>
    </location>
</feature>
<evidence type="ECO:0000313" key="2">
    <source>
        <dbReference type="EMBL" id="SVE50607.1"/>
    </source>
</evidence>
<dbReference type="AlphaFoldDB" id="A0A383E186"/>
<protein>
    <recommendedName>
        <fullName evidence="1">Type II secretion system protein GspE N-terminal domain-containing protein</fullName>
    </recommendedName>
</protein>
<dbReference type="EMBL" id="UINC01222019">
    <property type="protein sequence ID" value="SVE50607.1"/>
    <property type="molecule type" value="Genomic_DNA"/>
</dbReference>
<dbReference type="Gene3D" id="3.30.300.160">
    <property type="entry name" value="Type II secretion system, protein E, N-terminal domain"/>
    <property type="match status" value="1"/>
</dbReference>
<dbReference type="SUPFAM" id="SSF160246">
    <property type="entry name" value="EspE N-terminal domain-like"/>
    <property type="match status" value="1"/>
</dbReference>
<sequence length="116" mass="12868">MQGLLSNPLLNLIAKKQLADLLDLEAIQGEHNLSGEPIYKILNDHGILDLASQLDLMAEYLGTDVIDVTEIDYTEELLNFIPLDTAHNYQCLPIGLDGETLHLCMVDPLNPTLLDE</sequence>
<reference evidence="2" key="1">
    <citation type="submission" date="2018-05" db="EMBL/GenBank/DDBJ databases">
        <authorList>
            <person name="Lanie J.A."/>
            <person name="Ng W.-L."/>
            <person name="Kazmierczak K.M."/>
            <person name="Andrzejewski T.M."/>
            <person name="Davidsen T.M."/>
            <person name="Wayne K.J."/>
            <person name="Tettelin H."/>
            <person name="Glass J.I."/>
            <person name="Rusch D."/>
            <person name="Podicherti R."/>
            <person name="Tsui H.-C.T."/>
            <person name="Winkler M.E."/>
        </authorList>
    </citation>
    <scope>NUCLEOTIDE SEQUENCE</scope>
</reference>
<accession>A0A383E186</accession>
<feature type="domain" description="Type II secretion system protein GspE N-terminal" evidence="1">
    <location>
        <begin position="61"/>
        <end position="116"/>
    </location>
</feature>
<proteinExistence type="predicted"/>
<organism evidence="2">
    <name type="scientific">marine metagenome</name>
    <dbReference type="NCBI Taxonomy" id="408172"/>
    <lineage>
        <taxon>unclassified sequences</taxon>
        <taxon>metagenomes</taxon>
        <taxon>ecological metagenomes</taxon>
    </lineage>
</organism>